<dbReference type="NCBIfam" id="NF042964">
    <property type="entry name" value="phospholipD_antiphage"/>
    <property type="match status" value="1"/>
</dbReference>
<protein>
    <submittedName>
        <fullName evidence="4">DEAD/DEAH box helicase</fullName>
    </submittedName>
</protein>
<evidence type="ECO:0000313" key="5">
    <source>
        <dbReference type="Proteomes" id="UP000663623"/>
    </source>
</evidence>
<gene>
    <name evidence="4" type="ORF">CaldiYA01_09320</name>
</gene>
<dbReference type="PANTHER" id="PTHR45766:SF6">
    <property type="entry name" value="SWI_SNF-RELATED MATRIX-ASSOCIATED ACTIN-DEPENDENT REGULATOR OF CHROMATIN SUBFAMILY A-LIKE PROTEIN 1"/>
    <property type="match status" value="1"/>
</dbReference>
<dbReference type="InterPro" id="IPR001650">
    <property type="entry name" value="Helicase_C-like"/>
</dbReference>
<evidence type="ECO:0000313" key="4">
    <source>
        <dbReference type="EMBL" id="BCS80972.1"/>
    </source>
</evidence>
<evidence type="ECO:0000259" key="3">
    <source>
        <dbReference type="PROSITE" id="PS51194"/>
    </source>
</evidence>
<keyword evidence="4" id="KW-0547">Nucleotide-binding</keyword>
<dbReference type="Gene3D" id="3.40.50.300">
    <property type="entry name" value="P-loop containing nucleotide triphosphate hydrolases"/>
    <property type="match status" value="1"/>
</dbReference>
<dbReference type="PROSITE" id="PS51192">
    <property type="entry name" value="HELICASE_ATP_BIND_1"/>
    <property type="match status" value="1"/>
</dbReference>
<keyword evidence="1" id="KW-0378">Hydrolase</keyword>
<dbReference type="RefSeq" id="WP_207181950.1">
    <property type="nucleotide sequence ID" value="NZ_AP024480.1"/>
</dbReference>
<organism evidence="4 5">
    <name type="scientific">Caldicellulosiruptor diazotrophicus</name>
    <dbReference type="NCBI Taxonomy" id="2806205"/>
    <lineage>
        <taxon>Bacteria</taxon>
        <taxon>Bacillati</taxon>
        <taxon>Bacillota</taxon>
        <taxon>Bacillota incertae sedis</taxon>
        <taxon>Caldicellulosiruptorales</taxon>
        <taxon>Caldicellulosiruptoraceae</taxon>
        <taxon>Caldicellulosiruptor</taxon>
    </lineage>
</organism>
<dbReference type="Proteomes" id="UP000663623">
    <property type="component" value="Chromosome"/>
</dbReference>
<dbReference type="PROSITE" id="PS51194">
    <property type="entry name" value="HELICASE_CTER"/>
    <property type="match status" value="1"/>
</dbReference>
<dbReference type="CDD" id="cd18793">
    <property type="entry name" value="SF2_C_SNF"/>
    <property type="match status" value="1"/>
</dbReference>
<dbReference type="InterPro" id="IPR038718">
    <property type="entry name" value="SNF2-like_sf"/>
</dbReference>
<dbReference type="InterPro" id="IPR014001">
    <property type="entry name" value="Helicase_ATP-bd"/>
</dbReference>
<dbReference type="InterPro" id="IPR025202">
    <property type="entry name" value="PLD-like_dom"/>
</dbReference>
<name>A0ABN6E6S4_9FIRM</name>
<keyword evidence="4" id="KW-0347">Helicase</keyword>
<dbReference type="Pfam" id="PF00176">
    <property type="entry name" value="SNF2-rel_dom"/>
    <property type="match status" value="1"/>
</dbReference>
<dbReference type="SMART" id="SM00490">
    <property type="entry name" value="HELICc"/>
    <property type="match status" value="1"/>
</dbReference>
<dbReference type="SMART" id="SM00487">
    <property type="entry name" value="DEXDc"/>
    <property type="match status" value="1"/>
</dbReference>
<keyword evidence="5" id="KW-1185">Reference proteome</keyword>
<dbReference type="InterPro" id="IPR049730">
    <property type="entry name" value="SNF2/RAD54-like_C"/>
</dbReference>
<dbReference type="SUPFAM" id="SSF56024">
    <property type="entry name" value="Phospholipase D/nuclease"/>
    <property type="match status" value="1"/>
</dbReference>
<feature type="domain" description="Helicase ATP-binding" evidence="2">
    <location>
        <begin position="241"/>
        <end position="426"/>
    </location>
</feature>
<evidence type="ECO:0000256" key="1">
    <source>
        <dbReference type="ARBA" id="ARBA00022801"/>
    </source>
</evidence>
<reference evidence="4 5" key="1">
    <citation type="submission" date="2021-02" db="EMBL/GenBank/DDBJ databases">
        <title>Nitrogen-fixing ability and nitrogen fixation related genes of thermophilic fermentative bacteria in the genus Caldicellulosiruptor.</title>
        <authorList>
            <person name="Chen Y."/>
            <person name="Nishihara A."/>
            <person name="Haruta S."/>
        </authorList>
    </citation>
    <scope>NUCLEOTIDE SEQUENCE [LARGE SCALE GENOMIC DNA]</scope>
    <source>
        <strain evidence="4 5">YA01</strain>
    </source>
</reference>
<dbReference type="InterPro" id="IPR000330">
    <property type="entry name" value="SNF2_N"/>
</dbReference>
<sequence>MLQRYSSRKVNISEEFLNRYLKNAKSYDRLAGYFSSSILEIAGEAIESVQGIIRVICNSEVEKKDVEVAKLAKQKMVREWFKSNPEKKAQQFPDRFKKLYELLKSRKMIVKVVPNDFYGLVHAKAGVISLSDGKKIAFVGSVNETKPAWKDNYEILWADDSIESVEWVQEEFEYFWQSPYACDLSELVIENIGRLSRGRIITIEEWQKDPDPASAVIESPVYRDGFGLWNHQKYFVKMVFDEHLEGGARYILADDVGLGKTAQLGMIAQLTALYGDKPVLIIVPKTLLWQWQDELKTMFDIPSAVWDGRKWIVETGQEVKPQSNGIPPILQCPRRIGIISHGLITSGSDLVKPLLDIEYECIIVDEAHRARRQNLSKPSERPEPNNLMKFLLQLSQKTKTMILATATPIQLHPIEGWDLLSILARGSKKVLGSEFSLWQTRPLDAIELVRGTRQIISKAEYWGWIRNPLPHSKENTYTIGKLRNSLGMENNEYVLLTEYDSLTPYQKELLNEIIAEDYMQKYNPFIRHIVKRKRSTLENTIDPETNQPYLKKIDIELFGEDDSSALILTPPLKAAYEYAEEFTNLLKKRSGAKGFYKTLLLRRMGSSFQAGLNTAKVIYEKQEIDADDFDEDDVEEFVDKVKINRDELYCLERIIELLEYNKQNDPKLSKIIQILKDLNWLERGCIIFSEYYDTALTVASALSEFFTEELIGFYAGGNKSGVFKGGSFSSIDRDEIKELVLDRKIRLMIGTDAAAEGLNLQTLGTLINVDLPWNPIRLEQRQGRIRRIGQQFDKVYVYNLRYKDSIEDRIHAVLSGRIKLTYDMIGSLPEIIKDEWMEIVKTVEVLNSEHPFDIKYKEHVEKVDWESCKKVLDNEQRKEWLMRGWSN</sequence>
<dbReference type="Gene3D" id="3.40.50.10810">
    <property type="entry name" value="Tandem AAA-ATPase domain"/>
    <property type="match status" value="1"/>
</dbReference>
<accession>A0ABN6E6S4</accession>
<dbReference type="Pfam" id="PF13091">
    <property type="entry name" value="PLDc_2"/>
    <property type="match status" value="1"/>
</dbReference>
<dbReference type="InterPro" id="IPR027417">
    <property type="entry name" value="P-loop_NTPase"/>
</dbReference>
<evidence type="ECO:0000259" key="2">
    <source>
        <dbReference type="PROSITE" id="PS51192"/>
    </source>
</evidence>
<dbReference type="Gene3D" id="3.30.870.10">
    <property type="entry name" value="Endonuclease Chain A"/>
    <property type="match status" value="1"/>
</dbReference>
<dbReference type="InterPro" id="IPR049952">
    <property type="entry name" value="PhospholipD-like_anti-phage"/>
</dbReference>
<dbReference type="PANTHER" id="PTHR45766">
    <property type="entry name" value="DNA ANNEALING HELICASE AND ENDONUCLEASE ZRANB3 FAMILY MEMBER"/>
    <property type="match status" value="1"/>
</dbReference>
<dbReference type="SUPFAM" id="SSF52540">
    <property type="entry name" value="P-loop containing nucleoside triphosphate hydrolases"/>
    <property type="match status" value="2"/>
</dbReference>
<keyword evidence="4" id="KW-0067">ATP-binding</keyword>
<feature type="domain" description="Helicase C-terminal" evidence="3">
    <location>
        <begin position="670"/>
        <end position="847"/>
    </location>
</feature>
<dbReference type="GO" id="GO:0004386">
    <property type="term" value="F:helicase activity"/>
    <property type="evidence" value="ECO:0007669"/>
    <property type="project" value="UniProtKB-KW"/>
</dbReference>
<dbReference type="CDD" id="cd09179">
    <property type="entry name" value="PLDc_N_DEXD_a"/>
    <property type="match status" value="1"/>
</dbReference>
<dbReference type="Pfam" id="PF00271">
    <property type="entry name" value="Helicase_C"/>
    <property type="match status" value="1"/>
</dbReference>
<dbReference type="EMBL" id="AP024480">
    <property type="protein sequence ID" value="BCS80972.1"/>
    <property type="molecule type" value="Genomic_DNA"/>
</dbReference>
<proteinExistence type="predicted"/>